<feature type="domain" description="Sigma-54 factor interaction" evidence="6">
    <location>
        <begin position="159"/>
        <end position="391"/>
    </location>
</feature>
<accession>E8X5H2</accession>
<feature type="domain" description="Response regulatory" evidence="7">
    <location>
        <begin position="20"/>
        <end position="134"/>
    </location>
</feature>
<evidence type="ECO:0000259" key="7">
    <source>
        <dbReference type="PROSITE" id="PS50110"/>
    </source>
</evidence>
<dbReference type="STRING" id="1198114.AciX9_2486"/>
<comment type="caution">
    <text evidence="5">Lacks conserved residue(s) required for the propagation of feature annotation.</text>
</comment>
<dbReference type="PRINTS" id="PR01590">
    <property type="entry name" value="HTHFIS"/>
</dbReference>
<keyword evidence="3" id="KW-0805">Transcription regulation</keyword>
<dbReference type="PROSITE" id="PS50110">
    <property type="entry name" value="RESPONSE_REGULATORY"/>
    <property type="match status" value="1"/>
</dbReference>
<dbReference type="CDD" id="cd00009">
    <property type="entry name" value="AAA"/>
    <property type="match status" value="1"/>
</dbReference>
<dbReference type="Gene3D" id="3.40.50.2300">
    <property type="match status" value="1"/>
</dbReference>
<evidence type="ECO:0000256" key="2">
    <source>
        <dbReference type="ARBA" id="ARBA00022840"/>
    </source>
</evidence>
<dbReference type="SUPFAM" id="SSF52172">
    <property type="entry name" value="CheY-like"/>
    <property type="match status" value="1"/>
</dbReference>
<dbReference type="GO" id="GO:0043565">
    <property type="term" value="F:sequence-specific DNA binding"/>
    <property type="evidence" value="ECO:0007669"/>
    <property type="project" value="InterPro"/>
</dbReference>
<dbReference type="AlphaFoldDB" id="E8X5H2"/>
<dbReference type="InterPro" id="IPR001789">
    <property type="entry name" value="Sig_transdc_resp-reg_receiver"/>
</dbReference>
<dbReference type="Pfam" id="PF25601">
    <property type="entry name" value="AAA_lid_14"/>
    <property type="match status" value="1"/>
</dbReference>
<keyword evidence="9" id="KW-1185">Reference proteome</keyword>
<dbReference type="Gene3D" id="1.10.8.60">
    <property type="match status" value="1"/>
</dbReference>
<dbReference type="SMART" id="SM00448">
    <property type="entry name" value="REC"/>
    <property type="match status" value="1"/>
</dbReference>
<name>E8X5H2_GRATM</name>
<dbReference type="InterPro" id="IPR058031">
    <property type="entry name" value="AAA_lid_NorR"/>
</dbReference>
<keyword evidence="1" id="KW-0547">Nucleotide-binding</keyword>
<dbReference type="Pfam" id="PF00158">
    <property type="entry name" value="Sigma54_activat"/>
    <property type="match status" value="1"/>
</dbReference>
<keyword evidence="4" id="KW-0804">Transcription</keyword>
<dbReference type="GO" id="GO:0000160">
    <property type="term" value="P:phosphorelay signal transduction system"/>
    <property type="evidence" value="ECO:0007669"/>
    <property type="project" value="InterPro"/>
</dbReference>
<dbReference type="KEGG" id="acm:AciX9_2486"/>
<evidence type="ECO:0000313" key="9">
    <source>
        <dbReference type="Proteomes" id="UP000000343"/>
    </source>
</evidence>
<dbReference type="PROSITE" id="PS00688">
    <property type="entry name" value="SIGMA54_INTERACT_3"/>
    <property type="match status" value="1"/>
</dbReference>
<protein>
    <submittedName>
        <fullName evidence="8">Two component, sigma54 specific, transcriptional regulator, Fis family</fullName>
    </submittedName>
</protein>
<evidence type="ECO:0000256" key="3">
    <source>
        <dbReference type="ARBA" id="ARBA00023015"/>
    </source>
</evidence>
<dbReference type="Gene3D" id="1.10.10.60">
    <property type="entry name" value="Homeodomain-like"/>
    <property type="match status" value="1"/>
</dbReference>
<dbReference type="Pfam" id="PF02954">
    <property type="entry name" value="HTH_8"/>
    <property type="match status" value="1"/>
</dbReference>
<dbReference type="PaxDb" id="1198114-AciX9_2486"/>
<dbReference type="GO" id="GO:0005524">
    <property type="term" value="F:ATP binding"/>
    <property type="evidence" value="ECO:0007669"/>
    <property type="project" value="UniProtKB-KW"/>
</dbReference>
<dbReference type="SUPFAM" id="SSF52540">
    <property type="entry name" value="P-loop containing nucleoside triphosphate hydrolases"/>
    <property type="match status" value="1"/>
</dbReference>
<gene>
    <name evidence="8" type="ordered locus">AciX9_2486</name>
</gene>
<dbReference type="InterPro" id="IPR002197">
    <property type="entry name" value="HTH_Fis"/>
</dbReference>
<evidence type="ECO:0000259" key="6">
    <source>
        <dbReference type="PROSITE" id="PS50045"/>
    </source>
</evidence>
<dbReference type="Gene3D" id="3.40.50.300">
    <property type="entry name" value="P-loop containing nucleotide triphosphate hydrolases"/>
    <property type="match status" value="1"/>
</dbReference>
<organism evidence="9">
    <name type="scientific">Granulicella tundricola (strain ATCC BAA-1859 / DSM 23138 / MP5ACTX9)</name>
    <dbReference type="NCBI Taxonomy" id="1198114"/>
    <lineage>
        <taxon>Bacteria</taxon>
        <taxon>Pseudomonadati</taxon>
        <taxon>Acidobacteriota</taxon>
        <taxon>Terriglobia</taxon>
        <taxon>Terriglobales</taxon>
        <taxon>Acidobacteriaceae</taxon>
        <taxon>Granulicella</taxon>
    </lineage>
</organism>
<dbReference type="SMART" id="SM00382">
    <property type="entry name" value="AAA"/>
    <property type="match status" value="1"/>
</dbReference>
<dbReference type="HOGENOM" id="CLU_000445_0_6_0"/>
<dbReference type="EMBL" id="CP002480">
    <property type="protein sequence ID" value="ADW69519.1"/>
    <property type="molecule type" value="Genomic_DNA"/>
</dbReference>
<dbReference type="FunFam" id="3.40.50.300:FF:000006">
    <property type="entry name" value="DNA-binding transcriptional regulator NtrC"/>
    <property type="match status" value="1"/>
</dbReference>
<dbReference type="InterPro" id="IPR027417">
    <property type="entry name" value="P-loop_NTPase"/>
</dbReference>
<dbReference type="Proteomes" id="UP000000343">
    <property type="component" value="Chromosome"/>
</dbReference>
<evidence type="ECO:0000256" key="5">
    <source>
        <dbReference type="PROSITE-ProRule" id="PRU00169"/>
    </source>
</evidence>
<dbReference type="PROSITE" id="PS50045">
    <property type="entry name" value="SIGMA54_INTERACT_4"/>
    <property type="match status" value="1"/>
</dbReference>
<dbReference type="eggNOG" id="COG2204">
    <property type="taxonomic scope" value="Bacteria"/>
</dbReference>
<dbReference type="PANTHER" id="PTHR32071">
    <property type="entry name" value="TRANSCRIPTIONAL REGULATORY PROTEIN"/>
    <property type="match status" value="1"/>
</dbReference>
<sequence length="487" mass="53633">MASEVQRGRLGGSEGQPVLHLLVVEDNASIRAACLEIASNMAFSAVGAPDMKEAEEILRHQAVDVLLLNLKIPGGGGMDLLERVKKLQPDTVVIAMTAAASVSSAVEAMRVGAAEYLTKPFALEELTSVLENAGARRQFDLESRRLRERLRSQRGVGNLIGHSPEMEKLYRILSKVAHTSHPVLIVGERGTGKELVGKTIHSTGLHAQRQFTPVDCESLAPEMIENELFGFVKGAFAGAIRNKAGLLATLEGGTVFLDEISELPLELQGKLVRALQDREVWPMGASHPVPLTARILASTSRNLVAMVEAGRFRRDLYFRLNVVNLRIPALRERQEDIPVLAMHTLSKAQRDQYAEKEFPRTFSDDVLRLFLEYEWPGNVRELEAVVERACAVSSGPVVNLGDLPSPLQEFWMQGRSVRRVDLEAEADQDLGHIVSMAEVEKKTILTAIQMLNGDKLKAAKVLGIGKTTLYRKLKEYGLGEGPERDED</sequence>
<evidence type="ECO:0000256" key="1">
    <source>
        <dbReference type="ARBA" id="ARBA00022741"/>
    </source>
</evidence>
<dbReference type="InterPro" id="IPR002078">
    <property type="entry name" value="Sigma_54_int"/>
</dbReference>
<reference evidence="9" key="1">
    <citation type="submission" date="2011-01" db="EMBL/GenBank/DDBJ databases">
        <title>Complete sequence of chromosome of Acidobacterium sp. MP5ACTX9.</title>
        <authorList>
            <consortium name="US DOE Joint Genome Institute"/>
            <person name="Lucas S."/>
            <person name="Copeland A."/>
            <person name="Lapidus A."/>
            <person name="Cheng J.-F."/>
            <person name="Goodwin L."/>
            <person name="Pitluck S."/>
            <person name="Teshima H."/>
            <person name="Detter J.C."/>
            <person name="Han C."/>
            <person name="Tapia R."/>
            <person name="Land M."/>
            <person name="Hauser L."/>
            <person name="Kyrpides N."/>
            <person name="Ivanova N."/>
            <person name="Ovchinnikova G."/>
            <person name="Pagani I."/>
            <person name="Rawat S.R."/>
            <person name="Mannisto M."/>
            <person name="Haggblom M.M."/>
            <person name="Woyke T."/>
        </authorList>
    </citation>
    <scope>NUCLEOTIDE SEQUENCE [LARGE SCALE GENOMIC DNA]</scope>
    <source>
        <strain evidence="9">MP5ACTX9</strain>
    </source>
</reference>
<evidence type="ECO:0000256" key="4">
    <source>
        <dbReference type="ARBA" id="ARBA00023163"/>
    </source>
</evidence>
<dbReference type="Pfam" id="PF00072">
    <property type="entry name" value="Response_reg"/>
    <property type="match status" value="1"/>
</dbReference>
<dbReference type="InterPro" id="IPR009057">
    <property type="entry name" value="Homeodomain-like_sf"/>
</dbReference>
<dbReference type="InterPro" id="IPR011006">
    <property type="entry name" value="CheY-like_superfamily"/>
</dbReference>
<dbReference type="PANTHER" id="PTHR32071:SF57">
    <property type="entry name" value="C4-DICARBOXYLATE TRANSPORT TRANSCRIPTIONAL REGULATORY PROTEIN DCTD"/>
    <property type="match status" value="1"/>
</dbReference>
<evidence type="ECO:0000313" key="8">
    <source>
        <dbReference type="EMBL" id="ADW69519.1"/>
    </source>
</evidence>
<keyword evidence="2" id="KW-0067">ATP-binding</keyword>
<dbReference type="InterPro" id="IPR025944">
    <property type="entry name" value="Sigma_54_int_dom_CS"/>
</dbReference>
<dbReference type="SUPFAM" id="SSF46689">
    <property type="entry name" value="Homeodomain-like"/>
    <property type="match status" value="1"/>
</dbReference>
<dbReference type="GO" id="GO:0006355">
    <property type="term" value="P:regulation of DNA-templated transcription"/>
    <property type="evidence" value="ECO:0007669"/>
    <property type="project" value="InterPro"/>
</dbReference>
<proteinExistence type="predicted"/>
<dbReference type="InterPro" id="IPR003593">
    <property type="entry name" value="AAA+_ATPase"/>
</dbReference>